<dbReference type="InterPro" id="IPR014762">
    <property type="entry name" value="DNA_mismatch_repair_CS"/>
</dbReference>
<evidence type="ECO:0000313" key="9">
    <source>
        <dbReference type="EMBL" id="RHL17921.1"/>
    </source>
</evidence>
<proteinExistence type="inferred from homology"/>
<dbReference type="CDD" id="cd00782">
    <property type="entry name" value="MutL_Trans"/>
    <property type="match status" value="1"/>
</dbReference>
<comment type="caution">
    <text evidence="9">The sequence shown here is derived from an EMBL/GenBank/DDBJ whole genome shotgun (WGS) entry which is preliminary data.</text>
</comment>
<feature type="domain" description="MutL C-terminal dimerisation" evidence="7">
    <location>
        <begin position="502"/>
        <end position="644"/>
    </location>
</feature>
<dbReference type="InterPro" id="IPR042120">
    <property type="entry name" value="MutL_C_dimsub"/>
</dbReference>
<dbReference type="GO" id="GO:0006298">
    <property type="term" value="P:mismatch repair"/>
    <property type="evidence" value="ECO:0007669"/>
    <property type="project" value="UniProtKB-UniRule"/>
</dbReference>
<evidence type="ECO:0000259" key="7">
    <source>
        <dbReference type="SMART" id="SM00853"/>
    </source>
</evidence>
<dbReference type="SMART" id="SM01340">
    <property type="entry name" value="DNA_mis_repair"/>
    <property type="match status" value="1"/>
</dbReference>
<feature type="region of interest" description="Disordered" evidence="6">
    <location>
        <begin position="355"/>
        <end position="434"/>
    </location>
</feature>
<dbReference type="EMBL" id="QROI01000004">
    <property type="protein sequence ID" value="RHL17921.1"/>
    <property type="molecule type" value="Genomic_DNA"/>
</dbReference>
<dbReference type="RefSeq" id="WP_118441168.1">
    <property type="nucleotide sequence ID" value="NZ_QROD01000004.1"/>
</dbReference>
<feature type="region of interest" description="Disordered" evidence="6">
    <location>
        <begin position="470"/>
        <end position="500"/>
    </location>
</feature>
<evidence type="ECO:0000256" key="1">
    <source>
        <dbReference type="ARBA" id="ARBA00006082"/>
    </source>
</evidence>
<dbReference type="AlphaFoldDB" id="A0A415JB75"/>
<comment type="function">
    <text evidence="5">This protein is involved in the repair of mismatches in DNA. It is required for dam-dependent methyl-directed DNA mismatch repair. May act as a 'molecular matchmaker', a protein that promotes the formation of a stable complex between two or more DNA-binding proteins in an ATP-dependent manner without itself being part of a final effector complex.</text>
</comment>
<keyword evidence="9" id="KW-0540">Nuclease</keyword>
<evidence type="ECO:0000256" key="2">
    <source>
        <dbReference type="ARBA" id="ARBA00021975"/>
    </source>
</evidence>
<feature type="compositionally biased region" description="Polar residues" evidence="6">
    <location>
        <begin position="473"/>
        <end position="487"/>
    </location>
</feature>
<dbReference type="InterPro" id="IPR042121">
    <property type="entry name" value="MutL_C_regsub"/>
</dbReference>
<dbReference type="PANTHER" id="PTHR10073">
    <property type="entry name" value="DNA MISMATCH REPAIR PROTEIN MLH, PMS, MUTL"/>
    <property type="match status" value="1"/>
</dbReference>
<dbReference type="Gene3D" id="3.30.230.10">
    <property type="match status" value="1"/>
</dbReference>
<keyword evidence="4 5" id="KW-0234">DNA repair</keyword>
<name>A0A415JB75_9BACT</name>
<evidence type="ECO:0000313" key="10">
    <source>
        <dbReference type="Proteomes" id="UP000284916"/>
    </source>
</evidence>
<protein>
    <recommendedName>
        <fullName evidence="2 5">DNA mismatch repair protein MutL</fullName>
    </recommendedName>
</protein>
<dbReference type="InterPro" id="IPR013507">
    <property type="entry name" value="DNA_mismatch_S5_2-like"/>
</dbReference>
<dbReference type="InterPro" id="IPR014721">
    <property type="entry name" value="Ribsml_uS5_D2-typ_fold_subgr"/>
</dbReference>
<feature type="compositionally biased region" description="Polar residues" evidence="6">
    <location>
        <begin position="355"/>
        <end position="372"/>
    </location>
</feature>
<evidence type="ECO:0000256" key="5">
    <source>
        <dbReference type="HAMAP-Rule" id="MF_00149"/>
    </source>
</evidence>
<dbReference type="InterPro" id="IPR020568">
    <property type="entry name" value="Ribosomal_Su5_D2-typ_SF"/>
</dbReference>
<feature type="compositionally biased region" description="Low complexity" evidence="6">
    <location>
        <begin position="373"/>
        <end position="387"/>
    </location>
</feature>
<evidence type="ECO:0000256" key="3">
    <source>
        <dbReference type="ARBA" id="ARBA00022763"/>
    </source>
</evidence>
<dbReference type="CDD" id="cd16926">
    <property type="entry name" value="HATPase_MutL-MLH-PMS-like"/>
    <property type="match status" value="1"/>
</dbReference>
<dbReference type="PANTHER" id="PTHR10073:SF12">
    <property type="entry name" value="DNA MISMATCH REPAIR PROTEIN MLH1"/>
    <property type="match status" value="1"/>
</dbReference>
<dbReference type="Pfam" id="PF08676">
    <property type="entry name" value="MutL_C"/>
    <property type="match status" value="1"/>
</dbReference>
<dbReference type="Gene3D" id="3.30.1370.100">
    <property type="entry name" value="MutL, C-terminal domain, regulatory subdomain"/>
    <property type="match status" value="1"/>
</dbReference>
<dbReference type="InterPro" id="IPR002099">
    <property type="entry name" value="MutL/Mlh/PMS"/>
</dbReference>
<dbReference type="NCBIfam" id="TIGR00585">
    <property type="entry name" value="mutl"/>
    <property type="match status" value="1"/>
</dbReference>
<dbReference type="SUPFAM" id="SSF54211">
    <property type="entry name" value="Ribosomal protein S5 domain 2-like"/>
    <property type="match status" value="1"/>
</dbReference>
<dbReference type="InterPro" id="IPR014790">
    <property type="entry name" value="MutL_C"/>
</dbReference>
<evidence type="ECO:0000256" key="6">
    <source>
        <dbReference type="SAM" id="MobiDB-lite"/>
    </source>
</evidence>
<organism evidence="9 10">
    <name type="scientific">Phocaeicola plebeius</name>
    <dbReference type="NCBI Taxonomy" id="310297"/>
    <lineage>
        <taxon>Bacteria</taxon>
        <taxon>Pseudomonadati</taxon>
        <taxon>Bacteroidota</taxon>
        <taxon>Bacteroidia</taxon>
        <taxon>Bacteroidales</taxon>
        <taxon>Bacteroidaceae</taxon>
        <taxon>Phocaeicola</taxon>
    </lineage>
</organism>
<dbReference type="Pfam" id="PF01119">
    <property type="entry name" value="DNA_mis_repair"/>
    <property type="match status" value="1"/>
</dbReference>
<dbReference type="GO" id="GO:0016887">
    <property type="term" value="F:ATP hydrolysis activity"/>
    <property type="evidence" value="ECO:0007669"/>
    <property type="project" value="InterPro"/>
</dbReference>
<dbReference type="Proteomes" id="UP000284916">
    <property type="component" value="Unassembled WGS sequence"/>
</dbReference>
<evidence type="ECO:0000259" key="8">
    <source>
        <dbReference type="SMART" id="SM01340"/>
    </source>
</evidence>
<dbReference type="InterPro" id="IPR036890">
    <property type="entry name" value="HATPase_C_sf"/>
</dbReference>
<dbReference type="InterPro" id="IPR038973">
    <property type="entry name" value="MutL/Mlh/Pms-like"/>
</dbReference>
<dbReference type="InterPro" id="IPR037198">
    <property type="entry name" value="MutL_C_sf"/>
</dbReference>
<dbReference type="Gene3D" id="3.30.565.10">
    <property type="entry name" value="Histidine kinase-like ATPase, C-terminal domain"/>
    <property type="match status" value="1"/>
</dbReference>
<dbReference type="HAMAP" id="MF_00149">
    <property type="entry name" value="DNA_mis_repair"/>
    <property type="match status" value="1"/>
</dbReference>
<dbReference type="PROSITE" id="PS00058">
    <property type="entry name" value="DNA_MISMATCH_REPAIR_1"/>
    <property type="match status" value="1"/>
</dbReference>
<keyword evidence="9" id="KW-0255">Endonuclease</keyword>
<dbReference type="Gene3D" id="3.30.1540.20">
    <property type="entry name" value="MutL, C-terminal domain, dimerisation subdomain"/>
    <property type="match status" value="1"/>
</dbReference>
<feature type="compositionally biased region" description="Basic and acidic residues" evidence="6">
    <location>
        <begin position="389"/>
        <end position="402"/>
    </location>
</feature>
<accession>A0A415JB75</accession>
<dbReference type="GO" id="GO:0140664">
    <property type="term" value="F:ATP-dependent DNA damage sensor activity"/>
    <property type="evidence" value="ECO:0007669"/>
    <property type="project" value="InterPro"/>
</dbReference>
<sequence>MTSGDVIRLLPDSVANQIAAGEVIQRPASVIKELVENAVDAGAKNIEVLVTDAGKTCIRVIDDGRGMSETDARMAFERHATSKIREAADLFALHTMGFRGEALASIAAVAQVELKTCSSEDGLGTFIQISGSQVEKQEAVACQRGSDFSVKNLFFNVPARRKFLKSNQTELSNIVAEFERIALVNPDISFVLSHNGTEMLNLPALPLRQRIMGVFGKKLNQELLSLDIDTTMVKIHGYIGRPESARKKGARQFFFVNGRYMRHPYFHKAVSSAYDNLIPVGEQVSYFIYFEVEPSDIDVNIHPTKTEIKFENEQAVWQILSAAVKETLGRFNAVPSIDFDTEGMPDIPAFENSPYTVAPPQTSFDPSYNPFNTTAVPPSAYSSASATNKETERESFGQDVREWGGSTGSSVRSSMNKGGMPDFGRSGNYTPSFGSHKNRVEWEPLFEGLERTPSDSDIQPEEEVRPFFPESTEWGQASQEDAVTPSFSGEEGEKQSQENSMHHYQYKGSYILTSVKSGLMIINQQRAHIRILFDRYMAQIENRKNASQRMLFPDMVHFSPSEIPVLEEFMDDLNALGFDLSSLGGGTYSINGIPAGIEGLNPEKLVTDMVQTAIEKGCKVKEEVQSMLALSLAKAAAIVPGQVLTDEEMNRLVDDLFAVSTPNYTPDGKTVLAVLKEDDLEKMFK</sequence>
<dbReference type="SUPFAM" id="SSF55874">
    <property type="entry name" value="ATPase domain of HSP90 chaperone/DNA topoisomerase II/histidine kinase"/>
    <property type="match status" value="1"/>
</dbReference>
<reference evidence="9 10" key="1">
    <citation type="submission" date="2018-08" db="EMBL/GenBank/DDBJ databases">
        <title>A genome reference for cultivated species of the human gut microbiota.</title>
        <authorList>
            <person name="Zou Y."/>
            <person name="Xue W."/>
            <person name="Luo G."/>
        </authorList>
    </citation>
    <scope>NUCLEOTIDE SEQUENCE [LARGE SCALE GENOMIC DNA]</scope>
    <source>
        <strain evidence="9 10">AF39-11</strain>
    </source>
</reference>
<dbReference type="GO" id="GO:0032300">
    <property type="term" value="C:mismatch repair complex"/>
    <property type="evidence" value="ECO:0007669"/>
    <property type="project" value="InterPro"/>
</dbReference>
<comment type="similarity">
    <text evidence="1 5">Belongs to the DNA mismatch repair MutL/HexB family.</text>
</comment>
<dbReference type="GO" id="GO:0005524">
    <property type="term" value="F:ATP binding"/>
    <property type="evidence" value="ECO:0007669"/>
    <property type="project" value="InterPro"/>
</dbReference>
<dbReference type="InterPro" id="IPR020667">
    <property type="entry name" value="DNA_mismatch_repair_MutL"/>
</dbReference>
<dbReference type="SUPFAM" id="SSF118116">
    <property type="entry name" value="DNA mismatch repair protein MutL"/>
    <property type="match status" value="1"/>
</dbReference>
<dbReference type="FunFam" id="3.30.565.10:FF:000003">
    <property type="entry name" value="DNA mismatch repair endonuclease MutL"/>
    <property type="match status" value="1"/>
</dbReference>
<dbReference type="GO" id="GO:0030983">
    <property type="term" value="F:mismatched DNA binding"/>
    <property type="evidence" value="ECO:0007669"/>
    <property type="project" value="InterPro"/>
</dbReference>
<evidence type="ECO:0000256" key="4">
    <source>
        <dbReference type="ARBA" id="ARBA00023204"/>
    </source>
</evidence>
<dbReference type="Pfam" id="PF13589">
    <property type="entry name" value="HATPase_c_3"/>
    <property type="match status" value="1"/>
</dbReference>
<keyword evidence="9" id="KW-0378">Hydrolase</keyword>
<gene>
    <name evidence="5 9" type="primary">mutL</name>
    <name evidence="9" type="ORF">DW035_03270</name>
</gene>
<dbReference type="GO" id="GO:0004519">
    <property type="term" value="F:endonuclease activity"/>
    <property type="evidence" value="ECO:0007669"/>
    <property type="project" value="UniProtKB-KW"/>
</dbReference>
<dbReference type="SMART" id="SM00853">
    <property type="entry name" value="MutL_C"/>
    <property type="match status" value="1"/>
</dbReference>
<keyword evidence="3 5" id="KW-0227">DNA damage</keyword>
<feature type="domain" description="DNA mismatch repair protein S5" evidence="8">
    <location>
        <begin position="211"/>
        <end position="329"/>
    </location>
</feature>